<dbReference type="PROSITE" id="PS00086">
    <property type="entry name" value="CYTOCHROME_P450"/>
    <property type="match status" value="1"/>
</dbReference>
<organism evidence="13 14">
    <name type="scientific">Zingiber officinale</name>
    <name type="common">Ginger</name>
    <name type="synonym">Amomum zingiber</name>
    <dbReference type="NCBI Taxonomy" id="94328"/>
    <lineage>
        <taxon>Eukaryota</taxon>
        <taxon>Viridiplantae</taxon>
        <taxon>Streptophyta</taxon>
        <taxon>Embryophyta</taxon>
        <taxon>Tracheophyta</taxon>
        <taxon>Spermatophyta</taxon>
        <taxon>Magnoliopsida</taxon>
        <taxon>Liliopsida</taxon>
        <taxon>Zingiberales</taxon>
        <taxon>Zingiberaceae</taxon>
        <taxon>Zingiber</taxon>
    </lineage>
</organism>
<dbReference type="GO" id="GO:0006629">
    <property type="term" value="P:lipid metabolic process"/>
    <property type="evidence" value="ECO:0007669"/>
    <property type="project" value="UniProtKB-ARBA"/>
</dbReference>
<dbReference type="GO" id="GO:0004497">
    <property type="term" value="F:monooxygenase activity"/>
    <property type="evidence" value="ECO:0007669"/>
    <property type="project" value="UniProtKB-KW"/>
</dbReference>
<evidence type="ECO:0000256" key="9">
    <source>
        <dbReference type="ARBA" id="ARBA00023033"/>
    </source>
</evidence>
<dbReference type="EMBL" id="JACMSC010000003">
    <property type="protein sequence ID" value="KAG6529430.1"/>
    <property type="molecule type" value="Genomic_DNA"/>
</dbReference>
<evidence type="ECO:0000256" key="10">
    <source>
        <dbReference type="ARBA" id="ARBA00023136"/>
    </source>
</evidence>
<evidence type="ECO:0000256" key="6">
    <source>
        <dbReference type="ARBA" id="ARBA00022989"/>
    </source>
</evidence>
<evidence type="ECO:0000256" key="5">
    <source>
        <dbReference type="ARBA" id="ARBA00022723"/>
    </source>
</evidence>
<keyword evidence="9 12" id="KW-0503">Monooxygenase</keyword>
<dbReference type="InterPro" id="IPR036396">
    <property type="entry name" value="Cyt_P450_sf"/>
</dbReference>
<protein>
    <recommendedName>
        <fullName evidence="15">Cytochrome P450</fullName>
    </recommendedName>
</protein>
<gene>
    <name evidence="13" type="ORF">ZIOFF_011628</name>
</gene>
<sequence>MALIALLIALLLALVFHYIWTMFLWRPYVVTKAFGKQGVRGPPYELWFGSLREIQSIRRAAMEVVLDIDAHDITTRVLPHFGKWIAEYGETFLFWVGAQPLVCISQPEMVRQVLARKFGFYSRLAPSPEALALVGKGLVYIEGAEWVRHRRVVNPAFSMDKLKLLTTTMADCVKLMLEGWQEAAREGKEVEVSEQFQVVTADVISHTAFGSSFKEGKELFLAQKQMLNLVTQNFLNVNFPGSRYVPSKKNLQTLKLKKRIRGMFMNIIEDRLARRDAGCSSNDLLGLLLEAEKVQAGDQKLNMEEIIDECKTFFLAGHETTSHLLTWTMFLLSSNPDWQQKLREEVHEVCGLEVPNADMISNLKLMTLVLLESLRLYSPIVLLRRKAAKDMILGSIKIMKGTLLMMPISIIHRNKEIWGADANEFNPLRFKNGISKAAKNPNAFLTFSIGPRACIGQNFAMLEAKTAMAMILQRFSFSLSPNYKHVPIDSATVVVPQYGLPIVLKALH</sequence>
<keyword evidence="4" id="KW-0812">Transmembrane</keyword>
<evidence type="ECO:0000313" key="13">
    <source>
        <dbReference type="EMBL" id="KAG6529430.1"/>
    </source>
</evidence>
<comment type="cofactor">
    <cofactor evidence="11">
        <name>heme</name>
        <dbReference type="ChEBI" id="CHEBI:30413"/>
    </cofactor>
</comment>
<evidence type="ECO:0000313" key="14">
    <source>
        <dbReference type="Proteomes" id="UP000734854"/>
    </source>
</evidence>
<evidence type="ECO:0000256" key="3">
    <source>
        <dbReference type="ARBA" id="ARBA00022617"/>
    </source>
</evidence>
<evidence type="ECO:0000256" key="12">
    <source>
        <dbReference type="RuleBase" id="RU000461"/>
    </source>
</evidence>
<comment type="subcellular location">
    <subcellularLocation>
        <location evidence="1">Membrane</location>
    </subcellularLocation>
</comment>
<evidence type="ECO:0000256" key="8">
    <source>
        <dbReference type="ARBA" id="ARBA00023004"/>
    </source>
</evidence>
<dbReference type="InterPro" id="IPR001128">
    <property type="entry name" value="Cyt_P450"/>
</dbReference>
<dbReference type="PANTHER" id="PTHR24282">
    <property type="entry name" value="CYTOCHROME P450 FAMILY MEMBER"/>
    <property type="match status" value="1"/>
</dbReference>
<evidence type="ECO:0000256" key="11">
    <source>
        <dbReference type="PIRSR" id="PIRSR602401-1"/>
    </source>
</evidence>
<keyword evidence="8 11" id="KW-0408">Iron</keyword>
<dbReference type="AlphaFoldDB" id="A0A8J5LQ75"/>
<evidence type="ECO:0000256" key="4">
    <source>
        <dbReference type="ARBA" id="ARBA00022692"/>
    </source>
</evidence>
<dbReference type="InterPro" id="IPR017972">
    <property type="entry name" value="Cyt_P450_CS"/>
</dbReference>
<name>A0A8J5LQ75_ZINOF</name>
<keyword evidence="14" id="KW-1185">Reference proteome</keyword>
<evidence type="ECO:0000256" key="2">
    <source>
        <dbReference type="ARBA" id="ARBA00010617"/>
    </source>
</evidence>
<accession>A0A8J5LQ75</accession>
<dbReference type="GO" id="GO:0016705">
    <property type="term" value="F:oxidoreductase activity, acting on paired donors, with incorporation or reduction of molecular oxygen"/>
    <property type="evidence" value="ECO:0007669"/>
    <property type="project" value="InterPro"/>
</dbReference>
<dbReference type="InterPro" id="IPR050665">
    <property type="entry name" value="Cytochrome_P450_Monooxygen"/>
</dbReference>
<dbReference type="InterPro" id="IPR002401">
    <property type="entry name" value="Cyt_P450_E_grp-I"/>
</dbReference>
<dbReference type="GO" id="GO:0016020">
    <property type="term" value="C:membrane"/>
    <property type="evidence" value="ECO:0007669"/>
    <property type="project" value="UniProtKB-SubCell"/>
</dbReference>
<keyword evidence="7 12" id="KW-0560">Oxidoreductase</keyword>
<dbReference type="Gene3D" id="1.10.630.10">
    <property type="entry name" value="Cytochrome P450"/>
    <property type="match status" value="1"/>
</dbReference>
<dbReference type="PRINTS" id="PR00385">
    <property type="entry name" value="P450"/>
</dbReference>
<dbReference type="GO" id="GO:0020037">
    <property type="term" value="F:heme binding"/>
    <property type="evidence" value="ECO:0007669"/>
    <property type="project" value="InterPro"/>
</dbReference>
<dbReference type="PRINTS" id="PR00463">
    <property type="entry name" value="EP450I"/>
</dbReference>
<evidence type="ECO:0000256" key="7">
    <source>
        <dbReference type="ARBA" id="ARBA00023002"/>
    </source>
</evidence>
<keyword evidence="3 11" id="KW-0349">Heme</keyword>
<keyword evidence="6" id="KW-1133">Transmembrane helix</keyword>
<reference evidence="13 14" key="1">
    <citation type="submission" date="2020-08" db="EMBL/GenBank/DDBJ databases">
        <title>Plant Genome Project.</title>
        <authorList>
            <person name="Zhang R.-G."/>
        </authorList>
    </citation>
    <scope>NUCLEOTIDE SEQUENCE [LARGE SCALE GENOMIC DNA]</scope>
    <source>
        <tissue evidence="13">Rhizome</tissue>
    </source>
</reference>
<dbReference type="Proteomes" id="UP000734854">
    <property type="component" value="Unassembled WGS sequence"/>
</dbReference>
<dbReference type="GO" id="GO:0005506">
    <property type="term" value="F:iron ion binding"/>
    <property type="evidence" value="ECO:0007669"/>
    <property type="project" value="InterPro"/>
</dbReference>
<feature type="binding site" description="axial binding residue" evidence="11">
    <location>
        <position position="454"/>
    </location>
    <ligand>
        <name>heme</name>
        <dbReference type="ChEBI" id="CHEBI:30413"/>
    </ligand>
    <ligandPart>
        <name>Fe</name>
        <dbReference type="ChEBI" id="CHEBI:18248"/>
    </ligandPart>
</feature>
<evidence type="ECO:0000256" key="1">
    <source>
        <dbReference type="ARBA" id="ARBA00004370"/>
    </source>
</evidence>
<comment type="similarity">
    <text evidence="2 12">Belongs to the cytochrome P450 family.</text>
</comment>
<dbReference type="PANTHER" id="PTHR24282:SF135">
    <property type="entry name" value="CYTOCHROME P450 709B2"/>
    <property type="match status" value="1"/>
</dbReference>
<comment type="caution">
    <text evidence="13">The sequence shown here is derived from an EMBL/GenBank/DDBJ whole genome shotgun (WGS) entry which is preliminary data.</text>
</comment>
<keyword evidence="10" id="KW-0472">Membrane</keyword>
<dbReference type="Pfam" id="PF00067">
    <property type="entry name" value="p450"/>
    <property type="match status" value="1"/>
</dbReference>
<evidence type="ECO:0008006" key="15">
    <source>
        <dbReference type="Google" id="ProtNLM"/>
    </source>
</evidence>
<proteinExistence type="inferred from homology"/>
<keyword evidence="5 11" id="KW-0479">Metal-binding</keyword>
<dbReference type="SUPFAM" id="SSF48264">
    <property type="entry name" value="Cytochrome P450"/>
    <property type="match status" value="1"/>
</dbReference>